<dbReference type="Proteomes" id="UP000214646">
    <property type="component" value="Unassembled WGS sequence"/>
</dbReference>
<dbReference type="EMBL" id="NIDE01000009">
    <property type="protein sequence ID" value="OWK39770.1"/>
    <property type="molecule type" value="Genomic_DNA"/>
</dbReference>
<gene>
    <name evidence="2" type="ORF">FRUB_05660</name>
</gene>
<feature type="compositionally biased region" description="Basic and acidic residues" evidence="1">
    <location>
        <begin position="13"/>
        <end position="27"/>
    </location>
</feature>
<dbReference type="AlphaFoldDB" id="A0A225DDZ5"/>
<accession>A0A225DDZ5</accession>
<feature type="region of interest" description="Disordered" evidence="1">
    <location>
        <begin position="12"/>
        <end position="39"/>
    </location>
</feature>
<reference evidence="3" key="1">
    <citation type="submission" date="2017-06" db="EMBL/GenBank/DDBJ databases">
        <title>Genome analysis of Fimbriiglobus ruber SP5, the first member of the order Planctomycetales with confirmed chitinolytic capability.</title>
        <authorList>
            <person name="Ravin N.V."/>
            <person name="Rakitin A.L."/>
            <person name="Ivanova A.A."/>
            <person name="Beletsky A.V."/>
            <person name="Kulichevskaya I.S."/>
            <person name="Mardanov A.V."/>
            <person name="Dedysh S.N."/>
        </authorList>
    </citation>
    <scope>NUCLEOTIDE SEQUENCE [LARGE SCALE GENOMIC DNA]</scope>
    <source>
        <strain evidence="3">SP5</strain>
    </source>
</reference>
<evidence type="ECO:0000313" key="2">
    <source>
        <dbReference type="EMBL" id="OWK39770.1"/>
    </source>
</evidence>
<dbReference type="RefSeq" id="WP_088256627.1">
    <property type="nucleotide sequence ID" value="NZ_NIDE01000009.1"/>
</dbReference>
<keyword evidence="3" id="KW-1185">Reference proteome</keyword>
<evidence type="ECO:0000256" key="1">
    <source>
        <dbReference type="SAM" id="MobiDB-lite"/>
    </source>
</evidence>
<sequence>MYPEDVLILEPGQAKDVKVSRKGDSTKQSDITVTSSDPKVKVEGGKFAGGAKDATVTVRADADATAKEHTLTIKVGGVTKTVHVRVSTSEKAASMPTSEKVGTKSTSR</sequence>
<protein>
    <submittedName>
        <fullName evidence="2">Uncharacterized protein</fullName>
    </submittedName>
</protein>
<feature type="compositionally biased region" description="Polar residues" evidence="1">
    <location>
        <begin position="28"/>
        <end position="37"/>
    </location>
</feature>
<comment type="caution">
    <text evidence="2">The sequence shown here is derived from an EMBL/GenBank/DDBJ whole genome shotgun (WGS) entry which is preliminary data.</text>
</comment>
<name>A0A225DDZ5_9BACT</name>
<proteinExistence type="predicted"/>
<feature type="compositionally biased region" description="Polar residues" evidence="1">
    <location>
        <begin position="87"/>
        <end position="97"/>
    </location>
</feature>
<evidence type="ECO:0000313" key="3">
    <source>
        <dbReference type="Proteomes" id="UP000214646"/>
    </source>
</evidence>
<organism evidence="2 3">
    <name type="scientific">Fimbriiglobus ruber</name>
    <dbReference type="NCBI Taxonomy" id="1908690"/>
    <lineage>
        <taxon>Bacteria</taxon>
        <taxon>Pseudomonadati</taxon>
        <taxon>Planctomycetota</taxon>
        <taxon>Planctomycetia</taxon>
        <taxon>Gemmatales</taxon>
        <taxon>Gemmataceae</taxon>
        <taxon>Fimbriiglobus</taxon>
    </lineage>
</organism>
<feature type="region of interest" description="Disordered" evidence="1">
    <location>
        <begin position="87"/>
        <end position="108"/>
    </location>
</feature>